<keyword evidence="2" id="KW-1185">Reference proteome</keyword>
<name>A0AAV3ZNF3_9GAST</name>
<evidence type="ECO:0000313" key="2">
    <source>
        <dbReference type="Proteomes" id="UP000735302"/>
    </source>
</evidence>
<protein>
    <submittedName>
        <fullName evidence="1">Polyprotein</fullName>
    </submittedName>
</protein>
<proteinExistence type="predicted"/>
<gene>
    <name evidence="1" type="ORF">PoB_002241900</name>
</gene>
<sequence length="153" mass="17355">MINLSEWSGCKLWSGKGCGGLRWTKILKRKVKYVMSARATGSPESAPLQNWPRPAKPSSRLYLDFEGPYLGHCWLEVCVINKTTAGQTILLLQQIFSTYGIGTLLFRTKEPLSQAANSINSWKIMKLEISVVLRITQLQMVKQKEQYRCSMKA</sequence>
<comment type="caution">
    <text evidence="1">The sequence shown here is derived from an EMBL/GenBank/DDBJ whole genome shotgun (WGS) entry which is preliminary data.</text>
</comment>
<accession>A0AAV3ZNF3</accession>
<dbReference type="AlphaFoldDB" id="A0AAV3ZNF3"/>
<reference evidence="1 2" key="1">
    <citation type="journal article" date="2021" name="Elife">
        <title>Chloroplast acquisition without the gene transfer in kleptoplastic sea slugs, Plakobranchus ocellatus.</title>
        <authorList>
            <person name="Maeda T."/>
            <person name="Takahashi S."/>
            <person name="Yoshida T."/>
            <person name="Shimamura S."/>
            <person name="Takaki Y."/>
            <person name="Nagai Y."/>
            <person name="Toyoda A."/>
            <person name="Suzuki Y."/>
            <person name="Arimoto A."/>
            <person name="Ishii H."/>
            <person name="Satoh N."/>
            <person name="Nishiyama T."/>
            <person name="Hasebe M."/>
            <person name="Maruyama T."/>
            <person name="Minagawa J."/>
            <person name="Obokata J."/>
            <person name="Shigenobu S."/>
        </authorList>
    </citation>
    <scope>NUCLEOTIDE SEQUENCE [LARGE SCALE GENOMIC DNA]</scope>
</reference>
<dbReference type="EMBL" id="BLXT01002583">
    <property type="protein sequence ID" value="GFN95913.1"/>
    <property type="molecule type" value="Genomic_DNA"/>
</dbReference>
<organism evidence="1 2">
    <name type="scientific">Plakobranchus ocellatus</name>
    <dbReference type="NCBI Taxonomy" id="259542"/>
    <lineage>
        <taxon>Eukaryota</taxon>
        <taxon>Metazoa</taxon>
        <taxon>Spiralia</taxon>
        <taxon>Lophotrochozoa</taxon>
        <taxon>Mollusca</taxon>
        <taxon>Gastropoda</taxon>
        <taxon>Heterobranchia</taxon>
        <taxon>Euthyneura</taxon>
        <taxon>Panpulmonata</taxon>
        <taxon>Sacoglossa</taxon>
        <taxon>Placobranchoidea</taxon>
        <taxon>Plakobranchidae</taxon>
        <taxon>Plakobranchus</taxon>
    </lineage>
</organism>
<evidence type="ECO:0000313" key="1">
    <source>
        <dbReference type="EMBL" id="GFN95913.1"/>
    </source>
</evidence>
<dbReference type="Proteomes" id="UP000735302">
    <property type="component" value="Unassembled WGS sequence"/>
</dbReference>